<proteinExistence type="predicted"/>
<sequence length="187" mass="20708">MAPILQPDDLMDFKGRFALMWKVVDGHDKAAFKAGEVTHTRKRAAIITEEDLVKALPHMDPATPQGCLNRVLYVLATGAFMRGDELVNLELHHLERMPPDEENEEEVYKIKDIACKNWQGGIKEAGRDPPNKKIQATPALPAGLGVFEKAKLCPVAAIDVLLSKHPKESPSQRLFLKPLPSVVAESE</sequence>
<comment type="caution">
    <text evidence="1">The sequence shown here is derived from an EMBL/GenBank/DDBJ whole genome shotgun (WGS) entry which is preliminary data.</text>
</comment>
<organism evidence="1 2">
    <name type="scientific">Haematococcus lacustris</name>
    <name type="common">Green alga</name>
    <name type="synonym">Haematococcus pluvialis</name>
    <dbReference type="NCBI Taxonomy" id="44745"/>
    <lineage>
        <taxon>Eukaryota</taxon>
        <taxon>Viridiplantae</taxon>
        <taxon>Chlorophyta</taxon>
        <taxon>core chlorophytes</taxon>
        <taxon>Chlorophyceae</taxon>
        <taxon>CS clade</taxon>
        <taxon>Chlamydomonadales</taxon>
        <taxon>Haematococcaceae</taxon>
        <taxon>Haematococcus</taxon>
    </lineage>
</organism>
<dbReference type="Proteomes" id="UP000485058">
    <property type="component" value="Unassembled WGS sequence"/>
</dbReference>
<evidence type="ECO:0000313" key="2">
    <source>
        <dbReference type="Proteomes" id="UP000485058"/>
    </source>
</evidence>
<protein>
    <submittedName>
        <fullName evidence="1">Uncharacterized protein</fullName>
    </submittedName>
</protein>
<reference evidence="1 2" key="1">
    <citation type="submission" date="2020-02" db="EMBL/GenBank/DDBJ databases">
        <title>Draft genome sequence of Haematococcus lacustris strain NIES-144.</title>
        <authorList>
            <person name="Morimoto D."/>
            <person name="Nakagawa S."/>
            <person name="Yoshida T."/>
            <person name="Sawayama S."/>
        </authorList>
    </citation>
    <scope>NUCLEOTIDE SEQUENCE [LARGE SCALE GENOMIC DNA]</scope>
    <source>
        <strain evidence="1 2">NIES-144</strain>
    </source>
</reference>
<evidence type="ECO:0000313" key="1">
    <source>
        <dbReference type="EMBL" id="GFH32918.1"/>
    </source>
</evidence>
<accession>A0A6A0AK03</accession>
<gene>
    <name evidence="1" type="ORF">HaLaN_32215</name>
</gene>
<name>A0A6A0AK03_HAELA</name>
<dbReference type="EMBL" id="BLLF01007368">
    <property type="protein sequence ID" value="GFH32918.1"/>
    <property type="molecule type" value="Genomic_DNA"/>
</dbReference>
<keyword evidence="2" id="KW-1185">Reference proteome</keyword>
<dbReference type="AlphaFoldDB" id="A0A6A0AK03"/>
<feature type="non-terminal residue" evidence="1">
    <location>
        <position position="187"/>
    </location>
</feature>